<dbReference type="Gene3D" id="3.20.20.190">
    <property type="entry name" value="Phosphatidylinositol (PI) phosphodiesterase"/>
    <property type="match status" value="1"/>
</dbReference>
<feature type="region of interest" description="Disordered" evidence="2">
    <location>
        <begin position="779"/>
        <end position="810"/>
    </location>
</feature>
<dbReference type="PROSITE" id="PS51166">
    <property type="entry name" value="CBM20"/>
    <property type="match status" value="1"/>
</dbReference>
<dbReference type="EMBL" id="JBICCN010000309">
    <property type="protein sequence ID" value="KAL3078899.1"/>
    <property type="molecule type" value="Genomic_DNA"/>
</dbReference>
<dbReference type="Pfam" id="PF25329">
    <property type="entry name" value="C2_GDE1"/>
    <property type="match status" value="1"/>
</dbReference>
<gene>
    <name evidence="5" type="ORF">niasHS_014681</name>
</gene>
<feature type="region of interest" description="Disordered" evidence="2">
    <location>
        <begin position="492"/>
        <end position="525"/>
    </location>
</feature>
<dbReference type="SUPFAM" id="SSF49452">
    <property type="entry name" value="Starch-binding domain-like"/>
    <property type="match status" value="1"/>
</dbReference>
<dbReference type="GO" id="GO:0016787">
    <property type="term" value="F:hydrolase activity"/>
    <property type="evidence" value="ECO:0007669"/>
    <property type="project" value="UniProtKB-KW"/>
</dbReference>
<evidence type="ECO:0000259" key="4">
    <source>
        <dbReference type="PROSITE" id="PS51704"/>
    </source>
</evidence>
<dbReference type="PANTHER" id="PTHR22958">
    <property type="entry name" value="GLYCEROPHOSPHORYL DIESTER PHOSPHODIESTERASE"/>
    <property type="match status" value="1"/>
</dbReference>
<keyword evidence="1" id="KW-0378">Hydrolase</keyword>
<dbReference type="PANTHER" id="PTHR22958:SF1">
    <property type="entry name" value="GLYCEROPHOSPHOCHOLINE PHOSPHODIESTERASE GPCPD1"/>
    <property type="match status" value="1"/>
</dbReference>
<evidence type="ECO:0000313" key="5">
    <source>
        <dbReference type="EMBL" id="KAL3078899.1"/>
    </source>
</evidence>
<feature type="domain" description="CBM20" evidence="3">
    <location>
        <begin position="33"/>
        <end position="178"/>
    </location>
</feature>
<dbReference type="AlphaFoldDB" id="A0ABD2IFB3"/>
<dbReference type="Pfam" id="PF03009">
    <property type="entry name" value="GDPD"/>
    <property type="match status" value="1"/>
</dbReference>
<dbReference type="Proteomes" id="UP001620645">
    <property type="component" value="Unassembled WGS sequence"/>
</dbReference>
<dbReference type="SMART" id="SM01065">
    <property type="entry name" value="CBM_2"/>
    <property type="match status" value="1"/>
</dbReference>
<organism evidence="5 6">
    <name type="scientific">Heterodera schachtii</name>
    <name type="common">Sugarbeet cyst nematode worm</name>
    <name type="synonym">Tylenchus schachtii</name>
    <dbReference type="NCBI Taxonomy" id="97005"/>
    <lineage>
        <taxon>Eukaryota</taxon>
        <taxon>Metazoa</taxon>
        <taxon>Ecdysozoa</taxon>
        <taxon>Nematoda</taxon>
        <taxon>Chromadorea</taxon>
        <taxon>Rhabditida</taxon>
        <taxon>Tylenchina</taxon>
        <taxon>Tylenchomorpha</taxon>
        <taxon>Tylenchoidea</taxon>
        <taxon>Heteroderidae</taxon>
        <taxon>Heteroderinae</taxon>
        <taxon>Heterodera</taxon>
    </lineage>
</organism>
<protein>
    <submittedName>
        <fullName evidence="5">Uncharacterized protein</fullName>
    </submittedName>
</protein>
<dbReference type="InterPro" id="IPR030395">
    <property type="entry name" value="GP_PDE_dom"/>
</dbReference>
<feature type="compositionally biased region" description="Polar residues" evidence="2">
    <location>
        <begin position="86"/>
        <end position="103"/>
    </location>
</feature>
<dbReference type="InterPro" id="IPR013784">
    <property type="entry name" value="Carb-bd-like_fold"/>
</dbReference>
<feature type="compositionally biased region" description="Polar residues" evidence="2">
    <location>
        <begin position="779"/>
        <end position="799"/>
    </location>
</feature>
<evidence type="ECO:0000256" key="1">
    <source>
        <dbReference type="ARBA" id="ARBA00022801"/>
    </source>
</evidence>
<feature type="domain" description="GP-PDE" evidence="4">
    <location>
        <begin position="422"/>
        <end position="762"/>
    </location>
</feature>
<name>A0ABD2IFB3_HETSC</name>
<dbReference type="Gene3D" id="2.60.40.10">
    <property type="entry name" value="Immunoglobulins"/>
    <property type="match status" value="1"/>
</dbReference>
<feature type="region of interest" description="Disordered" evidence="2">
    <location>
        <begin position="76"/>
        <end position="103"/>
    </location>
</feature>
<feature type="compositionally biased region" description="Polar residues" evidence="2">
    <location>
        <begin position="501"/>
        <end position="513"/>
    </location>
</feature>
<dbReference type="SUPFAM" id="SSF51695">
    <property type="entry name" value="PLC-like phosphodiesterases"/>
    <property type="match status" value="1"/>
</dbReference>
<comment type="caution">
    <text evidence="5">The sequence shown here is derived from an EMBL/GenBank/DDBJ whole genome shotgun (WGS) entry which is preliminary data.</text>
</comment>
<evidence type="ECO:0000259" key="3">
    <source>
        <dbReference type="PROSITE" id="PS51166"/>
    </source>
</evidence>
<dbReference type="PROSITE" id="PS51704">
    <property type="entry name" value="GP_PDE"/>
    <property type="match status" value="1"/>
</dbReference>
<accession>A0ABD2IFB3</accession>
<keyword evidence="6" id="KW-1185">Reference proteome</keyword>
<evidence type="ECO:0000256" key="2">
    <source>
        <dbReference type="SAM" id="MobiDB-lite"/>
    </source>
</evidence>
<dbReference type="InterPro" id="IPR013783">
    <property type="entry name" value="Ig-like_fold"/>
</dbReference>
<dbReference type="InterPro" id="IPR057506">
    <property type="entry name" value="C2_GPCPD1"/>
</dbReference>
<dbReference type="InterPro" id="IPR002044">
    <property type="entry name" value="CBM20"/>
</dbReference>
<dbReference type="InterPro" id="IPR017946">
    <property type="entry name" value="PLC-like_Pdiesterase_TIM-brl"/>
</dbReference>
<evidence type="ECO:0000313" key="6">
    <source>
        <dbReference type="Proteomes" id="UP001620645"/>
    </source>
</evidence>
<sequence>MAIPASFPEHSAFSNKPKSTECFCGEMEKGQNAPGGKRTKVYFAVRTNCARPWERMFICGGNRLLGNWRPEKALEMARETEDGEENQSQQKTDSGKNQSSSSVWRASIELGPEDSQRLLRFRFFLGFPLQTDPSNCQSSLSLLVVRWEAQMSPRCILPSVESNSMGECNKGVTSEFGSYGGRDRLIMDGWLHGREQRQIFLRMFGTALRFFDPKLSERRFLIRVTPCDVRMDKEFDFANSNGPVGWRTPSLYVHSLDSLAEEEDHPQQNKAAPPLPSHSFTEFANLLSDADPFFREQSENGEPFRNDGEDYFVFRTTSVAIEFLAFRIELFMLQQRNWTSTESKIGLTPSRFALAYCMPSSMPDTIGSLSLPLVAVKTQKPMGQIKVDYLLATSVDWEEEEEEKHATRMETTFVKHWKKRRTLEVGHRGSGESFTKFATARENTIFSLNNAAQRGADFVEFDVQLSRDRSVVVFHDFHVLVSVATRNAQLLGHPSAEETKNATANPGSKSETNLSERTEAATATDGGGELHKIAVRDLSLAQLRLLHVHHYKEAENISEIGQQQQNRGHRLTGEADERDELRSFPTLVEALQRVDEHAGFNVEIKYPMRMRDGSHECENYFERNQYMDQLLVDVFRHAGKRRIVFSSFDPDICTLLSVKQNKYPVLFLCVGQTDRYVPFLDERSKVTRVGTNFAACSNLLGINLHSEELLSDPSSLKRAVAMKLITFVWGEDLDKLEHVAYFRRQNVDAIIYDRIGELETRQNVFVVEREVKSALFKSPRTSPSLSRANSLFRNSQSPTMPVEEPRRSPSNRRMLANGFVRQMTIANTDFFPTK</sequence>
<proteinExistence type="predicted"/>
<reference evidence="5 6" key="1">
    <citation type="submission" date="2024-10" db="EMBL/GenBank/DDBJ databases">
        <authorList>
            <person name="Kim D."/>
        </authorList>
    </citation>
    <scope>NUCLEOTIDE SEQUENCE [LARGE SCALE GENOMIC DNA]</scope>
    <source>
        <strain evidence="5">Taebaek</strain>
    </source>
</reference>
<dbReference type="InterPro" id="IPR051578">
    <property type="entry name" value="GDPD"/>
</dbReference>